<comment type="caution">
    <text evidence="3">The sequence shown here is derived from an EMBL/GenBank/DDBJ whole genome shotgun (WGS) entry which is preliminary data.</text>
</comment>
<evidence type="ECO:0000256" key="1">
    <source>
        <dbReference type="ARBA" id="ARBA00009995"/>
    </source>
</evidence>
<comment type="similarity">
    <text evidence="1">Belongs to the UDP-glycosyltransferase family.</text>
</comment>
<reference evidence="4" key="1">
    <citation type="journal article" date="2017" name="Plant J.">
        <title>The pomegranate (Punica granatum L.) genome and the genomics of punicalagin biosynthesis.</title>
        <authorList>
            <person name="Qin G."/>
            <person name="Xu C."/>
            <person name="Ming R."/>
            <person name="Tang H."/>
            <person name="Guyot R."/>
            <person name="Kramer E.M."/>
            <person name="Hu Y."/>
            <person name="Yi X."/>
            <person name="Qi Y."/>
            <person name="Xu X."/>
            <person name="Gao Z."/>
            <person name="Pan H."/>
            <person name="Jian J."/>
            <person name="Tian Y."/>
            <person name="Yue Z."/>
            <person name="Xu Y."/>
        </authorList>
    </citation>
    <scope>NUCLEOTIDE SEQUENCE [LARGE SCALE GENOMIC DNA]</scope>
    <source>
        <strain evidence="4">cv. Dabenzi</strain>
    </source>
</reference>
<accession>A0A218X165</accession>
<keyword evidence="2" id="KW-0812">Transmembrane</keyword>
<keyword evidence="2" id="KW-1133">Transmembrane helix</keyword>
<evidence type="ECO:0000313" key="3">
    <source>
        <dbReference type="EMBL" id="OWM78683.1"/>
    </source>
</evidence>
<dbReference type="PANTHER" id="PTHR48049">
    <property type="entry name" value="GLYCOSYLTRANSFERASE"/>
    <property type="match status" value="1"/>
</dbReference>
<proteinExistence type="inferred from homology"/>
<sequence length="135" mass="15262">MCSTSGVSALHIMMYPWFAMGHLTPFMHLANKLARRGHKISFLIPARTQPKLEPFNLHPKLIVFVPDHREGLPPGAETTSNMPSPLHSLIMTAMDRTESDIRLLLRDLKPQVVFYDFAYWMPGLARPQGSLPSLL</sequence>
<evidence type="ECO:0000313" key="4">
    <source>
        <dbReference type="Proteomes" id="UP000197138"/>
    </source>
</evidence>
<dbReference type="SUPFAM" id="SSF53756">
    <property type="entry name" value="UDP-Glycosyltransferase/glycogen phosphorylase"/>
    <property type="match status" value="1"/>
</dbReference>
<gene>
    <name evidence="3" type="ORF">CDL15_Pgr002854</name>
</gene>
<name>A0A218X165_PUNGR</name>
<organism evidence="3 4">
    <name type="scientific">Punica granatum</name>
    <name type="common">Pomegranate</name>
    <dbReference type="NCBI Taxonomy" id="22663"/>
    <lineage>
        <taxon>Eukaryota</taxon>
        <taxon>Viridiplantae</taxon>
        <taxon>Streptophyta</taxon>
        <taxon>Embryophyta</taxon>
        <taxon>Tracheophyta</taxon>
        <taxon>Spermatophyta</taxon>
        <taxon>Magnoliopsida</taxon>
        <taxon>eudicotyledons</taxon>
        <taxon>Gunneridae</taxon>
        <taxon>Pentapetalae</taxon>
        <taxon>rosids</taxon>
        <taxon>malvids</taxon>
        <taxon>Myrtales</taxon>
        <taxon>Lythraceae</taxon>
        <taxon>Punica</taxon>
    </lineage>
</organism>
<protein>
    <submittedName>
        <fullName evidence="3">Uncharacterized protein</fullName>
    </submittedName>
</protein>
<dbReference type="Gene3D" id="3.40.50.2000">
    <property type="entry name" value="Glycogen Phosphorylase B"/>
    <property type="match status" value="1"/>
</dbReference>
<dbReference type="GO" id="GO:0035251">
    <property type="term" value="F:UDP-glucosyltransferase activity"/>
    <property type="evidence" value="ECO:0007669"/>
    <property type="project" value="InterPro"/>
</dbReference>
<dbReference type="EMBL" id="MTKT01002492">
    <property type="protein sequence ID" value="OWM78683.1"/>
    <property type="molecule type" value="Genomic_DNA"/>
</dbReference>
<evidence type="ECO:0000256" key="2">
    <source>
        <dbReference type="SAM" id="Phobius"/>
    </source>
</evidence>
<dbReference type="InterPro" id="IPR050481">
    <property type="entry name" value="UDP-glycosyltransf_plant"/>
</dbReference>
<dbReference type="PANTHER" id="PTHR48049:SF34">
    <property type="entry name" value="UDP-GLYCOSYLTRANSFERASE 79B30-LIKE"/>
    <property type="match status" value="1"/>
</dbReference>
<keyword evidence="2" id="KW-0472">Membrane</keyword>
<dbReference type="AlphaFoldDB" id="A0A218X165"/>
<feature type="transmembrane region" description="Helical" evidence="2">
    <location>
        <begin position="12"/>
        <end position="30"/>
    </location>
</feature>
<dbReference type="Proteomes" id="UP000197138">
    <property type="component" value="Unassembled WGS sequence"/>
</dbReference>